<accession>A0A7C3Z8J8</accession>
<feature type="domain" description="SHSP" evidence="3">
    <location>
        <begin position="34"/>
        <end position="146"/>
    </location>
</feature>
<evidence type="ECO:0000259" key="3">
    <source>
        <dbReference type="PROSITE" id="PS01031"/>
    </source>
</evidence>
<comment type="similarity">
    <text evidence="1 2">Belongs to the small heat shock protein (HSP20) family.</text>
</comment>
<reference evidence="5" key="1">
    <citation type="journal article" date="2020" name="mSystems">
        <title>Genome- and Community-Level Interaction Insights into Carbon Utilization and Element Cycling Functions of Hydrothermarchaeota in Hydrothermal Sediment.</title>
        <authorList>
            <person name="Zhou Z."/>
            <person name="Liu Y."/>
            <person name="Xu W."/>
            <person name="Pan J."/>
            <person name="Luo Z.H."/>
            <person name="Li M."/>
        </authorList>
    </citation>
    <scope>NUCLEOTIDE SEQUENCE [LARGE SCALE GENOMIC DNA]</scope>
    <source>
        <strain evidence="5">SpSt-897</strain>
    </source>
</reference>
<comment type="caution">
    <text evidence="5">The sequence shown here is derived from an EMBL/GenBank/DDBJ whole genome shotgun (WGS) entry which is preliminary data.</text>
</comment>
<evidence type="ECO:0000259" key="4">
    <source>
        <dbReference type="PROSITE" id="PS51203"/>
    </source>
</evidence>
<dbReference type="CDD" id="cd06464">
    <property type="entry name" value="ACD_sHsps-like"/>
    <property type="match status" value="1"/>
</dbReference>
<protein>
    <submittedName>
        <fullName evidence="5">Hsp20/alpha crystallin family protein</fullName>
    </submittedName>
</protein>
<dbReference type="AlphaFoldDB" id="A0A7C3Z8J8"/>
<evidence type="ECO:0000256" key="1">
    <source>
        <dbReference type="PROSITE-ProRule" id="PRU00285"/>
    </source>
</evidence>
<dbReference type="PROSITE" id="PS51203">
    <property type="entry name" value="CS"/>
    <property type="match status" value="1"/>
</dbReference>
<dbReference type="InterPro" id="IPR031107">
    <property type="entry name" value="Small_HSP"/>
</dbReference>
<dbReference type="InterPro" id="IPR007052">
    <property type="entry name" value="CS_dom"/>
</dbReference>
<feature type="domain" description="CS" evidence="4">
    <location>
        <begin position="38"/>
        <end position="141"/>
    </location>
</feature>
<dbReference type="InterPro" id="IPR008978">
    <property type="entry name" value="HSP20-like_chaperone"/>
</dbReference>
<dbReference type="SUPFAM" id="SSF49764">
    <property type="entry name" value="HSP20-like chaperones"/>
    <property type="match status" value="1"/>
</dbReference>
<dbReference type="Pfam" id="PF00011">
    <property type="entry name" value="HSP20"/>
    <property type="match status" value="1"/>
</dbReference>
<dbReference type="InterPro" id="IPR002068">
    <property type="entry name" value="A-crystallin/Hsp20_dom"/>
</dbReference>
<evidence type="ECO:0000313" key="5">
    <source>
        <dbReference type="EMBL" id="HGF34150.1"/>
    </source>
</evidence>
<dbReference type="EMBL" id="DTMF01000178">
    <property type="protein sequence ID" value="HGF34150.1"/>
    <property type="molecule type" value="Genomic_DNA"/>
</dbReference>
<gene>
    <name evidence="5" type="ORF">ENW96_07140</name>
</gene>
<organism evidence="5">
    <name type="scientific">Desulfobacca acetoxidans</name>
    <dbReference type="NCBI Taxonomy" id="60893"/>
    <lineage>
        <taxon>Bacteria</taxon>
        <taxon>Pseudomonadati</taxon>
        <taxon>Thermodesulfobacteriota</taxon>
        <taxon>Desulfobaccia</taxon>
        <taxon>Desulfobaccales</taxon>
        <taxon>Desulfobaccaceae</taxon>
        <taxon>Desulfobacca</taxon>
    </lineage>
</organism>
<proteinExistence type="inferred from homology"/>
<dbReference type="Gene3D" id="2.60.40.790">
    <property type="match status" value="1"/>
</dbReference>
<name>A0A7C3Z8J8_9BACT</name>
<sequence>MAIFFDRDPFLELERLQRQMDRLFQDLTGREFYPRRVGVYPLVNISEDHDHIYVRAELPGVNPEDLEITMKDQQLVLRGERKIPPEEKNVNYHRRERESGFFRRVLRLPSPVDPNKVEARCKDGVLTITLTKPEEVKPRKITVKGE</sequence>
<evidence type="ECO:0000256" key="2">
    <source>
        <dbReference type="RuleBase" id="RU003616"/>
    </source>
</evidence>
<dbReference type="PROSITE" id="PS01031">
    <property type="entry name" value="SHSP"/>
    <property type="match status" value="1"/>
</dbReference>
<dbReference type="PANTHER" id="PTHR11527">
    <property type="entry name" value="HEAT-SHOCK PROTEIN 20 FAMILY MEMBER"/>
    <property type="match status" value="1"/>
</dbReference>